<evidence type="ECO:0000313" key="4">
    <source>
        <dbReference type="Proteomes" id="UP000620124"/>
    </source>
</evidence>
<name>A0A8H6X7I3_9AGAR</name>
<dbReference type="Gene3D" id="3.40.50.300">
    <property type="entry name" value="P-loop containing nucleotide triphosphate hydrolases"/>
    <property type="match status" value="1"/>
</dbReference>
<dbReference type="InterPro" id="IPR011990">
    <property type="entry name" value="TPR-like_helical_dom_sf"/>
</dbReference>
<dbReference type="Gene3D" id="1.25.40.10">
    <property type="entry name" value="Tetratricopeptide repeat domain"/>
    <property type="match status" value="3"/>
</dbReference>
<evidence type="ECO:0000256" key="1">
    <source>
        <dbReference type="SAM" id="MobiDB-lite"/>
    </source>
</evidence>
<dbReference type="InterPro" id="IPR056681">
    <property type="entry name" value="DUF7779"/>
</dbReference>
<protein>
    <submittedName>
        <fullName evidence="3">FabD/lysophospholipase-like protein</fullName>
    </submittedName>
</protein>
<dbReference type="Pfam" id="PF13374">
    <property type="entry name" value="TPR_10"/>
    <property type="match status" value="4"/>
</dbReference>
<accession>A0A8H6X7I3</accession>
<dbReference type="PANTHER" id="PTHR46082">
    <property type="entry name" value="ATP/GTP-BINDING PROTEIN-RELATED"/>
    <property type="match status" value="1"/>
</dbReference>
<dbReference type="Pfam" id="PF13424">
    <property type="entry name" value="TPR_12"/>
    <property type="match status" value="3"/>
</dbReference>
<dbReference type="AlphaFoldDB" id="A0A8H6X7I3"/>
<proteinExistence type="predicted"/>
<dbReference type="SUPFAM" id="SSF52540">
    <property type="entry name" value="P-loop containing nucleoside triphosphate hydrolases"/>
    <property type="match status" value="1"/>
</dbReference>
<keyword evidence="4" id="KW-1185">Reference proteome</keyword>
<dbReference type="OrthoDB" id="3259098at2759"/>
<dbReference type="InterPro" id="IPR053137">
    <property type="entry name" value="NLR-like"/>
</dbReference>
<dbReference type="InterPro" id="IPR027417">
    <property type="entry name" value="P-loop_NTPase"/>
</dbReference>
<feature type="domain" description="DUF7779" evidence="2">
    <location>
        <begin position="310"/>
        <end position="415"/>
    </location>
</feature>
<dbReference type="Pfam" id="PF25000">
    <property type="entry name" value="DUF7779"/>
    <property type="match status" value="1"/>
</dbReference>
<feature type="region of interest" description="Disordered" evidence="1">
    <location>
        <begin position="1"/>
        <end position="40"/>
    </location>
</feature>
<feature type="compositionally biased region" description="Polar residues" evidence="1">
    <location>
        <begin position="1"/>
        <end position="12"/>
    </location>
</feature>
<evidence type="ECO:0000259" key="2">
    <source>
        <dbReference type="Pfam" id="PF25000"/>
    </source>
</evidence>
<dbReference type="PANTHER" id="PTHR46082:SF11">
    <property type="entry name" value="AAA+ ATPASE DOMAIN-CONTAINING PROTEIN-RELATED"/>
    <property type="match status" value="1"/>
</dbReference>
<organism evidence="3 4">
    <name type="scientific">Mycena venus</name>
    <dbReference type="NCBI Taxonomy" id="2733690"/>
    <lineage>
        <taxon>Eukaryota</taxon>
        <taxon>Fungi</taxon>
        <taxon>Dikarya</taxon>
        <taxon>Basidiomycota</taxon>
        <taxon>Agaricomycotina</taxon>
        <taxon>Agaricomycetes</taxon>
        <taxon>Agaricomycetidae</taxon>
        <taxon>Agaricales</taxon>
        <taxon>Marasmiineae</taxon>
        <taxon>Mycenaceae</taxon>
        <taxon>Mycena</taxon>
    </lineage>
</organism>
<dbReference type="SUPFAM" id="SSF48452">
    <property type="entry name" value="TPR-like"/>
    <property type="match status" value="3"/>
</dbReference>
<comment type="caution">
    <text evidence="3">The sequence shown here is derived from an EMBL/GenBank/DDBJ whole genome shotgun (WGS) entry which is preliminary data.</text>
</comment>
<feature type="compositionally biased region" description="Gly residues" evidence="1">
    <location>
        <begin position="15"/>
        <end position="37"/>
    </location>
</feature>
<evidence type="ECO:0000313" key="3">
    <source>
        <dbReference type="EMBL" id="KAF7335434.1"/>
    </source>
</evidence>
<dbReference type="Proteomes" id="UP000620124">
    <property type="component" value="Unassembled WGS sequence"/>
</dbReference>
<dbReference type="GO" id="GO:0043531">
    <property type="term" value="F:ADP binding"/>
    <property type="evidence" value="ECO:0007669"/>
    <property type="project" value="InterPro"/>
</dbReference>
<sequence>MLAQGHDSQSINIHGGQGGPGGEGLLHGTGGPGGDGHGPIVHITAQHFTAHNLYASSLAGVWPAEASLIVNHCPPPSRIFQGRQNILDKMQHFFTDGKGGQHIYVLYGLGGAGKTQIGLKFIKDQSSCFSDIFFIDTSAIDKINTGLRNIAIAKHIGQSSKEAIQWLTTKVDKWLLFFDNADDPSIELNQFLPQCDHGNIIITSRNHELCQYAGADSLVSDMEETDAIALLLKCACQEFSPKSQQITAEIVKSLGYLALAIVQAGGFIFKSGTLDSYLDIYTTHQKQLLSRRSAQSHDSYAWTVYTTWQMSFDRLRPPAQMFLQLCSFFYYKGISEEFFSNASKYKVNSDSKEGLQKAREFLSNFLAPDGEWDSLCFLDVTNEIRAYSLIDFDSEKKMFSIHPLVHAWTQETVQDPECIQCTVGAVLGMAISGISEQDMQLASVVLHPHVEFVLRENLELQPDFQIGYARVFHRAGKYKEAEKLWMKVLKKRKQSLGENHPGTLNSMGHLAATYSRLGEFKKAQELEIVVLNKRKQFLGDDHVDTLSAIGHLAATYSKLGEFKKAQELQIVVLEKRKQFLGDDHPDTLNAIGHLAATYSKLGEFKKAQELEIVVLKKKKQFLGDDHPSTLNAIGHLAATYSSLGEFKKAQELQIVVLEKRKQFLGDDHPDTLNAIGHLAATYSKLGEFKKAQELKIVVLKKQKQFLGDSHPDTLIAMGNLAATYSSLGEFKKAQELQIVVLEKRKQFLGDDHVDTLIAMDHLASTYTRLGEFKKAQELEIVVLEKRKQFLGDDHVDTLSVICHLARTYSRLGEFKKAQELQIVVLEKWKQSLGDDHVDTLSAMRHLAATYSKLGEFKKAQELEIVVLKKQKQSLVKGDQR</sequence>
<gene>
    <name evidence="3" type="ORF">MVEN_02196500</name>
</gene>
<reference evidence="3" key="1">
    <citation type="submission" date="2020-05" db="EMBL/GenBank/DDBJ databases">
        <title>Mycena genomes resolve the evolution of fungal bioluminescence.</title>
        <authorList>
            <person name="Tsai I.J."/>
        </authorList>
    </citation>
    <scope>NUCLEOTIDE SEQUENCE</scope>
    <source>
        <strain evidence="3">CCC161011</strain>
    </source>
</reference>
<dbReference type="EMBL" id="JACAZI010000024">
    <property type="protein sequence ID" value="KAF7335434.1"/>
    <property type="molecule type" value="Genomic_DNA"/>
</dbReference>